<reference evidence="2" key="1">
    <citation type="submission" date="2020-04" db="EMBL/GenBank/DDBJ databases">
        <authorList>
            <person name="Zhang T."/>
        </authorList>
    </citation>
    <scope>NUCLEOTIDE SEQUENCE</scope>
    <source>
        <strain evidence="2">HKST-UBA16</strain>
    </source>
</reference>
<dbReference type="InterPro" id="IPR038763">
    <property type="entry name" value="DHH_sf"/>
</dbReference>
<gene>
    <name evidence="2" type="ORF">KC622_02880</name>
</gene>
<protein>
    <submittedName>
        <fullName evidence="2">DHH family phosphoesterase</fullName>
    </submittedName>
</protein>
<evidence type="ECO:0000313" key="3">
    <source>
        <dbReference type="Proteomes" id="UP000748332"/>
    </source>
</evidence>
<dbReference type="AlphaFoldDB" id="A0A955I293"/>
<feature type="domain" description="DDH" evidence="1">
    <location>
        <begin position="23"/>
        <end position="169"/>
    </location>
</feature>
<reference evidence="2" key="2">
    <citation type="journal article" date="2021" name="Microbiome">
        <title>Successional dynamics and alternative stable states in a saline activated sludge microbial community over 9 years.</title>
        <authorList>
            <person name="Wang Y."/>
            <person name="Ye J."/>
            <person name="Ju F."/>
            <person name="Liu L."/>
            <person name="Boyd J.A."/>
            <person name="Deng Y."/>
            <person name="Parks D.H."/>
            <person name="Jiang X."/>
            <person name="Yin X."/>
            <person name="Woodcroft B.J."/>
            <person name="Tyson G.W."/>
            <person name="Hugenholtz P."/>
            <person name="Polz M.F."/>
            <person name="Zhang T."/>
        </authorList>
    </citation>
    <scope>NUCLEOTIDE SEQUENCE</scope>
    <source>
        <strain evidence="2">HKST-UBA16</strain>
    </source>
</reference>
<dbReference type="EMBL" id="JAGQLM010000125">
    <property type="protein sequence ID" value="MCA9375248.1"/>
    <property type="molecule type" value="Genomic_DNA"/>
</dbReference>
<evidence type="ECO:0000313" key="2">
    <source>
        <dbReference type="EMBL" id="MCA9375248.1"/>
    </source>
</evidence>
<dbReference type="InterPro" id="IPR001667">
    <property type="entry name" value="DDH_dom"/>
</dbReference>
<organism evidence="2 3">
    <name type="scientific">Candidatus Dojkabacteria bacterium</name>
    <dbReference type="NCBI Taxonomy" id="2099670"/>
    <lineage>
        <taxon>Bacteria</taxon>
        <taxon>Candidatus Dojkabacteria</taxon>
    </lineage>
</organism>
<name>A0A955I293_9BACT</name>
<dbReference type="Gene3D" id="3.10.310.30">
    <property type="match status" value="1"/>
</dbReference>
<dbReference type="PANTHER" id="PTHR47618:SF1">
    <property type="entry name" value="BIFUNCTIONAL OLIGORIBONUCLEASE AND PAP PHOSPHATASE NRNA"/>
    <property type="match status" value="1"/>
</dbReference>
<dbReference type="InterPro" id="IPR051319">
    <property type="entry name" value="Oligoribo/pAp-PDE_c-di-AMP_PDE"/>
</dbReference>
<dbReference type="PANTHER" id="PTHR47618">
    <property type="entry name" value="BIFUNCTIONAL OLIGORIBONUCLEASE AND PAP PHOSPHATASE NRNA"/>
    <property type="match status" value="1"/>
</dbReference>
<dbReference type="Pfam" id="PF01368">
    <property type="entry name" value="DHH"/>
    <property type="match status" value="1"/>
</dbReference>
<accession>A0A955I293</accession>
<dbReference type="Proteomes" id="UP000748332">
    <property type="component" value="Unassembled WGS sequence"/>
</dbReference>
<sequence length="352" mass="39799">MSDTKPTVFKKNLIAALQKAKNVSITGHINPDYDALASAVAMKKYLDIAFPDVEKVVVFEGANSDEEPLFPEINEITWIDELQSGIADADVSIFVDGSPHVRFTHSPEKLDFTGKTTFCIDHHLNIPDHYDYILNDSNKSSCTQIIAELFFDKEQFKDKFLSELILFGILSDTGTFRYLEARHADALILVIEILKESDLNIQSLYQRLSTVSRECYKIFQELVRNTRFVKLANCKHGIMYSYLSNEMAAKYNDKTLRAARSLYLFNSHRNVRGYPWGFVVAPEKDTFSASFRSTPGALNLMPVIRHLGGGGVAMAGGITISKDNTRFKTEEIVQEIIDKLKSFDFSQSYLKS</sequence>
<proteinExistence type="predicted"/>
<dbReference type="SUPFAM" id="SSF64182">
    <property type="entry name" value="DHH phosphoesterases"/>
    <property type="match status" value="1"/>
</dbReference>
<comment type="caution">
    <text evidence="2">The sequence shown here is derived from an EMBL/GenBank/DDBJ whole genome shotgun (WGS) entry which is preliminary data.</text>
</comment>
<evidence type="ECO:0000259" key="1">
    <source>
        <dbReference type="Pfam" id="PF01368"/>
    </source>
</evidence>
<dbReference type="Gene3D" id="3.90.1640.10">
    <property type="entry name" value="inorganic pyrophosphatase (n-terminal core)"/>
    <property type="match status" value="1"/>
</dbReference>